<evidence type="ECO:0000313" key="8">
    <source>
        <dbReference type="EMBL" id="KIO54180.1"/>
    </source>
</evidence>
<feature type="transmembrane region" description="Helical" evidence="7">
    <location>
        <begin position="252"/>
        <end position="270"/>
    </location>
</feature>
<feature type="transmembrane region" description="Helical" evidence="7">
    <location>
        <begin position="7"/>
        <end position="30"/>
    </location>
</feature>
<evidence type="ECO:0000313" key="10">
    <source>
        <dbReference type="Proteomes" id="UP000032061"/>
    </source>
</evidence>
<gene>
    <name evidence="9" type="ORF">B0A73_04865</name>
    <name evidence="8" type="ORF">IW18_04050</name>
</gene>
<feature type="transmembrane region" description="Helical" evidence="7">
    <location>
        <begin position="42"/>
        <end position="66"/>
    </location>
</feature>
<evidence type="ECO:0000256" key="1">
    <source>
        <dbReference type="ARBA" id="ARBA00004651"/>
    </source>
</evidence>
<keyword evidence="11" id="KW-1185">Reference proteome</keyword>
<dbReference type="Proteomes" id="UP000198302">
    <property type="component" value="Unassembled WGS sequence"/>
</dbReference>
<comment type="similarity">
    <text evidence="2">Belongs to the polysaccharide synthase family.</text>
</comment>
<dbReference type="InterPro" id="IPR050833">
    <property type="entry name" value="Poly_Biosynth_Transport"/>
</dbReference>
<dbReference type="PANTHER" id="PTHR30250:SF10">
    <property type="entry name" value="LIPOPOLYSACCHARIDE BIOSYNTHESIS PROTEIN WZXC"/>
    <property type="match status" value="1"/>
</dbReference>
<dbReference type="GO" id="GO:0005886">
    <property type="term" value="C:plasma membrane"/>
    <property type="evidence" value="ECO:0007669"/>
    <property type="project" value="UniProtKB-SubCell"/>
</dbReference>
<proteinExistence type="inferred from homology"/>
<feature type="transmembrane region" description="Helical" evidence="7">
    <location>
        <begin position="282"/>
        <end position="305"/>
    </location>
</feature>
<feature type="transmembrane region" description="Helical" evidence="7">
    <location>
        <begin position="317"/>
        <end position="337"/>
    </location>
</feature>
<keyword evidence="6 7" id="KW-0472">Membrane</keyword>
<dbReference type="CDD" id="cd13127">
    <property type="entry name" value="MATE_tuaB_like"/>
    <property type="match status" value="1"/>
</dbReference>
<evidence type="ECO:0000313" key="9">
    <source>
        <dbReference type="EMBL" id="OXA89715.1"/>
    </source>
</evidence>
<dbReference type="EMBL" id="JPRK01000004">
    <property type="protein sequence ID" value="KIO54180.1"/>
    <property type="molecule type" value="Genomic_DNA"/>
</dbReference>
<feature type="transmembrane region" description="Helical" evidence="7">
    <location>
        <begin position="113"/>
        <end position="132"/>
    </location>
</feature>
<dbReference type="STRING" id="37752.IW18_04050"/>
<keyword evidence="3" id="KW-1003">Cell membrane</keyword>
<feature type="transmembrane region" description="Helical" evidence="7">
    <location>
        <begin position="169"/>
        <end position="190"/>
    </location>
</feature>
<dbReference type="EMBL" id="MUGX01000008">
    <property type="protein sequence ID" value="OXA89715.1"/>
    <property type="molecule type" value="Genomic_DNA"/>
</dbReference>
<dbReference type="Pfam" id="PF13440">
    <property type="entry name" value="Polysacc_synt_3"/>
    <property type="match status" value="1"/>
</dbReference>
<feature type="transmembrane region" description="Helical" evidence="7">
    <location>
        <begin position="78"/>
        <end position="101"/>
    </location>
</feature>
<feature type="transmembrane region" description="Helical" evidence="7">
    <location>
        <begin position="442"/>
        <end position="463"/>
    </location>
</feature>
<evidence type="ECO:0000256" key="6">
    <source>
        <dbReference type="ARBA" id="ARBA00023136"/>
    </source>
</evidence>
<feature type="transmembrane region" description="Helical" evidence="7">
    <location>
        <begin position="144"/>
        <end position="163"/>
    </location>
</feature>
<comment type="caution">
    <text evidence="8">The sequence shown here is derived from an EMBL/GenBank/DDBJ whole genome shotgun (WGS) entry which is preliminary data.</text>
</comment>
<accession>A0A0D0EMY4</accession>
<organism evidence="8 10">
    <name type="scientific">Flavobacterium hibernum</name>
    <dbReference type="NCBI Taxonomy" id="37752"/>
    <lineage>
        <taxon>Bacteria</taxon>
        <taxon>Pseudomonadati</taxon>
        <taxon>Bacteroidota</taxon>
        <taxon>Flavobacteriia</taxon>
        <taxon>Flavobacteriales</taxon>
        <taxon>Flavobacteriaceae</taxon>
        <taxon>Flavobacterium</taxon>
    </lineage>
</organism>
<feature type="transmembrane region" description="Helical" evidence="7">
    <location>
        <begin position="410"/>
        <end position="430"/>
    </location>
</feature>
<dbReference type="PANTHER" id="PTHR30250">
    <property type="entry name" value="PST FAMILY PREDICTED COLANIC ACID TRANSPORTER"/>
    <property type="match status" value="1"/>
</dbReference>
<evidence type="ECO:0000313" key="11">
    <source>
        <dbReference type="Proteomes" id="UP000198302"/>
    </source>
</evidence>
<feature type="transmembrane region" description="Helical" evidence="7">
    <location>
        <begin position="380"/>
        <end position="398"/>
    </location>
</feature>
<keyword evidence="5 7" id="KW-1133">Transmembrane helix</keyword>
<evidence type="ECO:0000256" key="7">
    <source>
        <dbReference type="SAM" id="Phobius"/>
    </source>
</evidence>
<protein>
    <submittedName>
        <fullName evidence="9">Lipopolysaccharide biosynthesis protein</fullName>
    </submittedName>
</protein>
<feature type="transmembrane region" description="Helical" evidence="7">
    <location>
        <begin position="211"/>
        <end position="232"/>
    </location>
</feature>
<reference evidence="8 10" key="1">
    <citation type="submission" date="2015-01" db="EMBL/GenBank/DDBJ databases">
        <title>Genome of Flavobacterium hibernum DSM 12611.</title>
        <authorList>
            <person name="Stropko S.J."/>
            <person name="Pipes S.E."/>
            <person name="Newman J.D."/>
        </authorList>
    </citation>
    <scope>NUCLEOTIDE SEQUENCE [LARGE SCALE GENOMIC DNA]</scope>
    <source>
        <strain evidence="8 10">DSM 12611</strain>
    </source>
</reference>
<evidence type="ECO:0000256" key="4">
    <source>
        <dbReference type="ARBA" id="ARBA00022692"/>
    </source>
</evidence>
<dbReference type="AlphaFoldDB" id="A0A0D0EMY4"/>
<keyword evidence="4 7" id="KW-0812">Transmembrane</keyword>
<name>A0A0D0EMY4_9FLAO</name>
<reference evidence="9 11" key="2">
    <citation type="submission" date="2016-11" db="EMBL/GenBank/DDBJ databases">
        <title>Whole genomes of Flavobacteriaceae.</title>
        <authorList>
            <person name="Stine C."/>
            <person name="Li C."/>
            <person name="Tadesse D."/>
        </authorList>
    </citation>
    <scope>NUCLEOTIDE SEQUENCE [LARGE SCALE GENOMIC DNA]</scope>
    <source>
        <strain evidence="9 11">ATCC 51468</strain>
    </source>
</reference>
<dbReference type="OrthoDB" id="9770347at2"/>
<dbReference type="Proteomes" id="UP000032061">
    <property type="component" value="Unassembled WGS sequence"/>
</dbReference>
<evidence type="ECO:0000256" key="5">
    <source>
        <dbReference type="ARBA" id="ARBA00022989"/>
    </source>
</evidence>
<dbReference type="RefSeq" id="WP_041516285.1">
    <property type="nucleotide sequence ID" value="NZ_JPRK01000004.1"/>
</dbReference>
<evidence type="ECO:0000256" key="2">
    <source>
        <dbReference type="ARBA" id="ARBA00007430"/>
    </source>
</evidence>
<evidence type="ECO:0000256" key="3">
    <source>
        <dbReference type="ARBA" id="ARBA00022475"/>
    </source>
</evidence>
<feature type="transmembrane region" description="Helical" evidence="7">
    <location>
        <begin position="358"/>
        <end position="374"/>
    </location>
</feature>
<comment type="subcellular location">
    <subcellularLocation>
        <location evidence="1">Cell membrane</location>
        <topology evidence="1">Multi-pass membrane protein</topology>
    </subcellularLocation>
</comment>
<sequence length="481" mass="55464">MNNKSTINGFIWTAFQQFGAQIIGFIVTILMTRHFEPSEFGLIAMMTFFYGIGYTILQVGMSSSIIRTADPDSLDYSTVFVSNLIISLIIYCLFFFCAPLMSSFFNQTTLTSIIRIYSLTLIIDAFSSIYITKLTKEANFKKQAAIQLLTSICSSFFGVLLVFNGFGIWSYIYMVLCQSFLLSASFWIIIPWKPSFKFDLIKFKIHFRFGYKLIIVGLMDNLMNNLYTFIFAKFFPIKQLGLYSRADSLKQIPVLNITQILTKVTLPLFASYQNNKEELVRYYKNILLIVLFCNSALLIYVAVSAESLFLLVFTKKWLPAVPYFQLLCVAGIFQPINNYNMNVLTAMGNSRLYLKIDVWKKIASIVIIGCSLYFGMFGLIISQIILSILFFFINSYFIGKVINYSLRGQLSDIFPTLSVSFFFFIFLYSFNTFLNTYSFSSFLIIFINLIVGFLFYGICIFLFKMRILDSMVRMYSIVKKK</sequence>